<organism evidence="11 12">
    <name type="scientific">Halobacillus campisalis</name>
    <dbReference type="NCBI Taxonomy" id="435909"/>
    <lineage>
        <taxon>Bacteria</taxon>
        <taxon>Bacillati</taxon>
        <taxon>Bacillota</taxon>
        <taxon>Bacilli</taxon>
        <taxon>Bacillales</taxon>
        <taxon>Bacillaceae</taxon>
        <taxon>Halobacillus</taxon>
    </lineage>
</organism>
<feature type="transmembrane region" description="Helical" evidence="9">
    <location>
        <begin position="30"/>
        <end position="53"/>
    </location>
</feature>
<keyword evidence="9" id="KW-0472">Membrane</keyword>
<dbReference type="Proteomes" id="UP001596494">
    <property type="component" value="Unassembled WGS sequence"/>
</dbReference>
<evidence type="ECO:0000256" key="1">
    <source>
        <dbReference type="ARBA" id="ARBA00000085"/>
    </source>
</evidence>
<gene>
    <name evidence="11" type="ORF">ACFQMN_18590</name>
</gene>
<feature type="transmembrane region" description="Helical" evidence="9">
    <location>
        <begin position="7"/>
        <end position="24"/>
    </location>
</feature>
<accession>A0ABW2K7V8</accession>
<sequence>MTYQQIKWLIFVVPALAIGLWEYIRHEWLLSIISMELGNWLTPLFVLAFSILINSKLFQILEKNQRELEQEKMKQAIINERQEISRELHDSISQSLFLLSVKIQQLHHSDQKKIVEIESTIDKIQSNVRHSIKHLRTPDLQDWNSALHDLLDPMRRQRPDIKFHVNWPFQNQNYTMEEKVHFFWIIREGLINVLKHGDQVSNVTIIGTPNKIELIDDGTDLIAEDAQPHYGLEMMKDRAKSINWKLCLVRERNQTVLRLEKGENAR</sequence>
<name>A0ABW2K7V8_9BACI</name>
<dbReference type="EC" id="2.7.13.3" evidence="2"/>
<dbReference type="InterPro" id="IPR050482">
    <property type="entry name" value="Sensor_HK_TwoCompSys"/>
</dbReference>
<evidence type="ECO:0000256" key="6">
    <source>
        <dbReference type="ARBA" id="ARBA00022777"/>
    </source>
</evidence>
<feature type="domain" description="Signal transduction histidine kinase subgroup 3 dimerisation and phosphoacceptor" evidence="10">
    <location>
        <begin position="80"/>
        <end position="139"/>
    </location>
</feature>
<keyword evidence="4" id="KW-0808">Transferase</keyword>
<protein>
    <recommendedName>
        <fullName evidence="2">histidine kinase</fullName>
        <ecNumber evidence="2">2.7.13.3</ecNumber>
    </recommendedName>
</protein>
<keyword evidence="9" id="KW-0812">Transmembrane</keyword>
<dbReference type="InterPro" id="IPR011712">
    <property type="entry name" value="Sig_transdc_His_kin_sub3_dim/P"/>
</dbReference>
<keyword evidence="8" id="KW-0902">Two-component regulatory system</keyword>
<dbReference type="InterPro" id="IPR036890">
    <property type="entry name" value="HATPase_C_sf"/>
</dbReference>
<keyword evidence="3" id="KW-0597">Phosphoprotein</keyword>
<keyword evidence="6 11" id="KW-0418">Kinase</keyword>
<dbReference type="Gene3D" id="3.30.565.10">
    <property type="entry name" value="Histidine kinase-like ATPase, C-terminal domain"/>
    <property type="match status" value="1"/>
</dbReference>
<keyword evidence="12" id="KW-1185">Reference proteome</keyword>
<proteinExistence type="predicted"/>
<evidence type="ECO:0000259" key="10">
    <source>
        <dbReference type="Pfam" id="PF07730"/>
    </source>
</evidence>
<comment type="catalytic activity">
    <reaction evidence="1">
        <text>ATP + protein L-histidine = ADP + protein N-phospho-L-histidine.</text>
        <dbReference type="EC" id="2.7.13.3"/>
    </reaction>
</comment>
<dbReference type="PANTHER" id="PTHR24421:SF10">
    <property type="entry name" value="NITRATE_NITRITE SENSOR PROTEIN NARQ"/>
    <property type="match status" value="1"/>
</dbReference>
<dbReference type="PANTHER" id="PTHR24421">
    <property type="entry name" value="NITRATE/NITRITE SENSOR PROTEIN NARX-RELATED"/>
    <property type="match status" value="1"/>
</dbReference>
<comment type="caution">
    <text evidence="11">The sequence shown here is derived from an EMBL/GenBank/DDBJ whole genome shotgun (WGS) entry which is preliminary data.</text>
</comment>
<reference evidence="12" key="1">
    <citation type="journal article" date="2019" name="Int. J. Syst. Evol. Microbiol.">
        <title>The Global Catalogue of Microorganisms (GCM) 10K type strain sequencing project: providing services to taxonomists for standard genome sequencing and annotation.</title>
        <authorList>
            <consortium name="The Broad Institute Genomics Platform"/>
            <consortium name="The Broad Institute Genome Sequencing Center for Infectious Disease"/>
            <person name="Wu L."/>
            <person name="Ma J."/>
        </authorList>
    </citation>
    <scope>NUCLEOTIDE SEQUENCE [LARGE SCALE GENOMIC DNA]</scope>
    <source>
        <strain evidence="12">CCUG 73951</strain>
    </source>
</reference>
<evidence type="ECO:0000256" key="4">
    <source>
        <dbReference type="ARBA" id="ARBA00022679"/>
    </source>
</evidence>
<evidence type="ECO:0000313" key="11">
    <source>
        <dbReference type="EMBL" id="MFC7322879.1"/>
    </source>
</evidence>
<keyword evidence="7" id="KW-0067">ATP-binding</keyword>
<dbReference type="Pfam" id="PF07730">
    <property type="entry name" value="HisKA_3"/>
    <property type="match status" value="1"/>
</dbReference>
<dbReference type="EMBL" id="JBHTBY010000017">
    <property type="protein sequence ID" value="MFC7322879.1"/>
    <property type="molecule type" value="Genomic_DNA"/>
</dbReference>
<evidence type="ECO:0000256" key="8">
    <source>
        <dbReference type="ARBA" id="ARBA00023012"/>
    </source>
</evidence>
<keyword evidence="5" id="KW-0547">Nucleotide-binding</keyword>
<dbReference type="Gene3D" id="1.20.5.1930">
    <property type="match status" value="1"/>
</dbReference>
<dbReference type="RefSeq" id="WP_289215235.1">
    <property type="nucleotide sequence ID" value="NZ_JAPVRC010000002.1"/>
</dbReference>
<evidence type="ECO:0000256" key="5">
    <source>
        <dbReference type="ARBA" id="ARBA00022741"/>
    </source>
</evidence>
<evidence type="ECO:0000313" key="12">
    <source>
        <dbReference type="Proteomes" id="UP001596494"/>
    </source>
</evidence>
<keyword evidence="9" id="KW-1133">Transmembrane helix</keyword>
<evidence type="ECO:0000256" key="3">
    <source>
        <dbReference type="ARBA" id="ARBA00022553"/>
    </source>
</evidence>
<dbReference type="GO" id="GO:0016301">
    <property type="term" value="F:kinase activity"/>
    <property type="evidence" value="ECO:0007669"/>
    <property type="project" value="UniProtKB-KW"/>
</dbReference>
<evidence type="ECO:0000256" key="2">
    <source>
        <dbReference type="ARBA" id="ARBA00012438"/>
    </source>
</evidence>
<evidence type="ECO:0000256" key="9">
    <source>
        <dbReference type="SAM" id="Phobius"/>
    </source>
</evidence>
<evidence type="ECO:0000256" key="7">
    <source>
        <dbReference type="ARBA" id="ARBA00022840"/>
    </source>
</evidence>